<dbReference type="SUPFAM" id="SSF55729">
    <property type="entry name" value="Acyl-CoA N-acyltransferases (Nat)"/>
    <property type="match status" value="1"/>
</dbReference>
<feature type="domain" description="N-acetyltransferase" evidence="4">
    <location>
        <begin position="441"/>
        <end position="597"/>
    </location>
</feature>
<feature type="region of interest" description="Disordered" evidence="2">
    <location>
        <begin position="383"/>
        <end position="445"/>
    </location>
</feature>
<dbReference type="PROSITE" id="PS51186">
    <property type="entry name" value="GNAT"/>
    <property type="match status" value="1"/>
</dbReference>
<feature type="compositionally biased region" description="Low complexity" evidence="2">
    <location>
        <begin position="409"/>
        <end position="427"/>
    </location>
</feature>
<feature type="compositionally biased region" description="Low complexity" evidence="2">
    <location>
        <begin position="435"/>
        <end position="445"/>
    </location>
</feature>
<keyword evidence="6" id="KW-1185">Reference proteome</keyword>
<keyword evidence="3" id="KW-0472">Membrane</keyword>
<evidence type="ECO:0000313" key="6">
    <source>
        <dbReference type="Proteomes" id="UP000612055"/>
    </source>
</evidence>
<comment type="caution">
    <text evidence="5">The sequence shown here is derived from an EMBL/GenBank/DDBJ whole genome shotgun (WGS) entry which is preliminary data.</text>
</comment>
<feature type="region of interest" description="Disordered" evidence="2">
    <location>
        <begin position="275"/>
        <end position="365"/>
    </location>
</feature>
<dbReference type="OrthoDB" id="41532at2759"/>
<sequence length="597" mass="58973">MKKSPAPEPLGGTLRLRHYRPEDKEAVHAIFAQMVGNARAGVPFLLERSTALQVASVATPLACVLLAPRGKTTTSTLAIKAAALGVGAAVVPFTLYFLVRRLYRDYVVKNLAGEDLANIEAFYSAQGAGSGSAFWVAELVPYGYQPLSRVASSAAMAARANGLSRAPSSASLPATAAVAAGATEITAASGKSSVPAAPTPAPSMREGGSAEASVVPAPPVAAAPAALSSVAEVVAPGAAAAAVPEAAAAVAAAEPAAGPAEAAAEAEASPAEAVASAVVEADGSQGQAKKSKKKKKKGNGGAAAAKQDAAASGSATPPDASAPELTAPEASPAPAEPAAAEPAANGHVGPSAAAAAAPNGDGSQASGLVASAVARLEAAARSTGPSLDAPAPSHKPMGPAGVIVVSGRASPTSGSPTAASTEVAAAPAAPPAAAPEPAAAPTVPAAAARQTSTLAALVDSATGLVTSLGSAVSGLAAAVANLGGSGLPTPPPRAPGPVTKPVIVGHVALERKSWQVAELRRMAVHPDYRRYGIAALLTDGLVRHARDVGFRELVLSTTNMQQAACRLYESKGWVLEKQTPMDMVQINHYRLDLIKKK</sequence>
<evidence type="ECO:0000259" key="4">
    <source>
        <dbReference type="PROSITE" id="PS51186"/>
    </source>
</evidence>
<dbReference type="AlphaFoldDB" id="A0A835Y669"/>
<feature type="compositionally biased region" description="Low complexity" evidence="2">
    <location>
        <begin position="275"/>
        <end position="288"/>
    </location>
</feature>
<dbReference type="InterPro" id="IPR016181">
    <property type="entry name" value="Acyl_CoA_acyltransferase"/>
</dbReference>
<feature type="compositionally biased region" description="Low complexity" evidence="2">
    <location>
        <begin position="302"/>
        <end position="365"/>
    </location>
</feature>
<dbReference type="Pfam" id="PF00583">
    <property type="entry name" value="Acetyltransf_1"/>
    <property type="match status" value="1"/>
</dbReference>
<dbReference type="EMBL" id="JAEHOE010000022">
    <property type="protein sequence ID" value="KAG2495832.1"/>
    <property type="molecule type" value="Genomic_DNA"/>
</dbReference>
<feature type="compositionally biased region" description="Basic residues" evidence="2">
    <location>
        <begin position="289"/>
        <end position="298"/>
    </location>
</feature>
<dbReference type="PANTHER" id="PTHR13947">
    <property type="entry name" value="GNAT FAMILY N-ACETYLTRANSFERASE"/>
    <property type="match status" value="1"/>
</dbReference>
<accession>A0A835Y669</accession>
<evidence type="ECO:0000256" key="1">
    <source>
        <dbReference type="ARBA" id="ARBA00022679"/>
    </source>
</evidence>
<keyword evidence="1" id="KW-0808">Transferase</keyword>
<feature type="region of interest" description="Disordered" evidence="2">
    <location>
        <begin position="189"/>
        <end position="211"/>
    </location>
</feature>
<reference evidence="5" key="1">
    <citation type="journal article" date="2020" name="bioRxiv">
        <title>Comparative genomics of Chlamydomonas.</title>
        <authorList>
            <person name="Craig R.J."/>
            <person name="Hasan A.R."/>
            <person name="Ness R.W."/>
            <person name="Keightley P.D."/>
        </authorList>
    </citation>
    <scope>NUCLEOTIDE SEQUENCE</scope>
    <source>
        <strain evidence="5">CCAP 11/70</strain>
    </source>
</reference>
<evidence type="ECO:0000256" key="3">
    <source>
        <dbReference type="SAM" id="Phobius"/>
    </source>
</evidence>
<dbReference type="InterPro" id="IPR000182">
    <property type="entry name" value="GNAT_dom"/>
</dbReference>
<proteinExistence type="predicted"/>
<dbReference type="PANTHER" id="PTHR13947:SF37">
    <property type="entry name" value="LD18367P"/>
    <property type="match status" value="1"/>
</dbReference>
<keyword evidence="3" id="KW-0812">Transmembrane</keyword>
<organism evidence="5 6">
    <name type="scientific">Edaphochlamys debaryana</name>
    <dbReference type="NCBI Taxonomy" id="47281"/>
    <lineage>
        <taxon>Eukaryota</taxon>
        <taxon>Viridiplantae</taxon>
        <taxon>Chlorophyta</taxon>
        <taxon>core chlorophytes</taxon>
        <taxon>Chlorophyceae</taxon>
        <taxon>CS clade</taxon>
        <taxon>Chlamydomonadales</taxon>
        <taxon>Chlamydomonadales incertae sedis</taxon>
        <taxon>Edaphochlamys</taxon>
    </lineage>
</organism>
<evidence type="ECO:0000313" key="5">
    <source>
        <dbReference type="EMBL" id="KAG2495832.1"/>
    </source>
</evidence>
<keyword evidence="3" id="KW-1133">Transmembrane helix</keyword>
<gene>
    <name evidence="5" type="ORF">HYH03_006071</name>
</gene>
<name>A0A835Y669_9CHLO</name>
<dbReference type="GO" id="GO:0008080">
    <property type="term" value="F:N-acetyltransferase activity"/>
    <property type="evidence" value="ECO:0007669"/>
    <property type="project" value="InterPro"/>
</dbReference>
<feature type="transmembrane region" description="Helical" evidence="3">
    <location>
        <begin position="79"/>
        <end position="99"/>
    </location>
</feature>
<dbReference type="InterPro" id="IPR050769">
    <property type="entry name" value="NAT_camello-type"/>
</dbReference>
<dbReference type="Gene3D" id="3.40.630.30">
    <property type="match status" value="1"/>
</dbReference>
<protein>
    <recommendedName>
        <fullName evidence="4">N-acetyltransferase domain-containing protein</fullName>
    </recommendedName>
</protein>
<evidence type="ECO:0000256" key="2">
    <source>
        <dbReference type="SAM" id="MobiDB-lite"/>
    </source>
</evidence>
<dbReference type="Proteomes" id="UP000612055">
    <property type="component" value="Unassembled WGS sequence"/>
</dbReference>
<dbReference type="CDD" id="cd04301">
    <property type="entry name" value="NAT_SF"/>
    <property type="match status" value="1"/>
</dbReference>